<evidence type="ECO:0000256" key="1">
    <source>
        <dbReference type="SAM" id="SignalP"/>
    </source>
</evidence>
<keyword evidence="2" id="KW-0548">Nucleotidyltransferase</keyword>
<feature type="signal peptide" evidence="1">
    <location>
        <begin position="1"/>
        <end position="19"/>
    </location>
</feature>
<sequence>MKNLIIGLFIFGATSPLFAQITELPEVEITAVNYKYLNAVDSEDLDLDVKLLQEKVAMYDIKNSDLYSDEYNLYNVDFFIPDGKILAAYDKDGKILRTIEKFNNIKLPKVILESIYNRFPGWSISKNVYSVTYNEYNNKKIFKVILENGDQRLRLKLNAEGDFL</sequence>
<dbReference type="EMBL" id="JBAWKC010000007">
    <property type="protein sequence ID" value="MFH6770232.1"/>
    <property type="molecule type" value="Genomic_DNA"/>
</dbReference>
<dbReference type="RefSeq" id="WP_395439450.1">
    <property type="nucleotide sequence ID" value="NZ_JBAWKC010000007.1"/>
</dbReference>
<proteinExistence type="predicted"/>
<feature type="chain" id="PRO_5047306763" evidence="1">
    <location>
        <begin position="20"/>
        <end position="164"/>
    </location>
</feature>
<gene>
    <name evidence="2" type="ORF">V8G56_15890</name>
</gene>
<dbReference type="Gene3D" id="3.10.450.360">
    <property type="match status" value="1"/>
</dbReference>
<dbReference type="SUPFAM" id="SSF160574">
    <property type="entry name" value="BT0923-like"/>
    <property type="match status" value="1"/>
</dbReference>
<organism evidence="2 3">
    <name type="scientific">Gaetbulibacter aquiaggeris</name>
    <dbReference type="NCBI Taxonomy" id="1735373"/>
    <lineage>
        <taxon>Bacteria</taxon>
        <taxon>Pseudomonadati</taxon>
        <taxon>Bacteroidota</taxon>
        <taxon>Flavobacteriia</taxon>
        <taxon>Flavobacteriales</taxon>
        <taxon>Flavobacteriaceae</taxon>
        <taxon>Gaetbulibacter</taxon>
    </lineage>
</organism>
<name>A0ABW7MYH6_9FLAO</name>
<keyword evidence="1" id="KW-0732">Signal</keyword>
<comment type="caution">
    <text evidence="2">The sequence shown here is derived from an EMBL/GenBank/DDBJ whole genome shotgun (WGS) entry which is preliminary data.</text>
</comment>
<keyword evidence="2" id="KW-0808">Transferase</keyword>
<evidence type="ECO:0000313" key="2">
    <source>
        <dbReference type="EMBL" id="MFH6770232.1"/>
    </source>
</evidence>
<dbReference type="Proteomes" id="UP001610104">
    <property type="component" value="Unassembled WGS sequence"/>
</dbReference>
<protein>
    <submittedName>
        <fullName evidence="2">Nicotinate-nucleotide adenylyltransferase</fullName>
    </submittedName>
</protein>
<keyword evidence="3" id="KW-1185">Reference proteome</keyword>
<dbReference type="GO" id="GO:0016779">
    <property type="term" value="F:nucleotidyltransferase activity"/>
    <property type="evidence" value="ECO:0007669"/>
    <property type="project" value="UniProtKB-KW"/>
</dbReference>
<reference evidence="2 3" key="1">
    <citation type="submission" date="2024-02" db="EMBL/GenBank/DDBJ databases">
        <title>A Gaetbulibacter species isolated from tidal flats and genomic insights of their niches.</title>
        <authorList>
            <person name="Ye Y."/>
        </authorList>
    </citation>
    <scope>NUCLEOTIDE SEQUENCE [LARGE SCALE GENOMIC DNA]</scope>
    <source>
        <strain evidence="2 3">KEM-8</strain>
    </source>
</reference>
<accession>A0ABW7MYH6</accession>
<evidence type="ECO:0000313" key="3">
    <source>
        <dbReference type="Proteomes" id="UP001610104"/>
    </source>
</evidence>